<reference evidence="2 3" key="1">
    <citation type="journal article" date="2023" name="G3 (Bethesda)">
        <title>A chromosome-length genome assembly and annotation of blackberry (Rubus argutus, cv. 'Hillquist').</title>
        <authorList>
            <person name="Bruna T."/>
            <person name="Aryal R."/>
            <person name="Dudchenko O."/>
            <person name="Sargent D.J."/>
            <person name="Mead D."/>
            <person name="Buti M."/>
            <person name="Cavallini A."/>
            <person name="Hytonen T."/>
            <person name="Andres J."/>
            <person name="Pham M."/>
            <person name="Weisz D."/>
            <person name="Mascagni F."/>
            <person name="Usai G."/>
            <person name="Natali L."/>
            <person name="Bassil N."/>
            <person name="Fernandez G.E."/>
            <person name="Lomsadze A."/>
            <person name="Armour M."/>
            <person name="Olukolu B."/>
            <person name="Poorten T."/>
            <person name="Britton C."/>
            <person name="Davik J."/>
            <person name="Ashrafi H."/>
            <person name="Aiden E.L."/>
            <person name="Borodovsky M."/>
            <person name="Worthington M."/>
        </authorList>
    </citation>
    <scope>NUCLEOTIDE SEQUENCE [LARGE SCALE GENOMIC DNA]</scope>
    <source>
        <strain evidence="2">PI 553951</strain>
    </source>
</reference>
<protein>
    <recommendedName>
        <fullName evidence="4">Retrotransposon gag domain-containing protein</fullName>
    </recommendedName>
</protein>
<dbReference type="AlphaFoldDB" id="A0AAW1YMX5"/>
<evidence type="ECO:0000313" key="2">
    <source>
        <dbReference type="EMBL" id="KAK9950027.1"/>
    </source>
</evidence>
<gene>
    <name evidence="2" type="ORF">M0R45_005533</name>
</gene>
<proteinExistence type="predicted"/>
<feature type="compositionally biased region" description="Low complexity" evidence="1">
    <location>
        <begin position="102"/>
        <end position="115"/>
    </location>
</feature>
<evidence type="ECO:0008006" key="4">
    <source>
        <dbReference type="Google" id="ProtNLM"/>
    </source>
</evidence>
<sequence length="296" mass="33303">MATTGAGCQVSMLLLQARSCPEDPIPTGSNVLNPWPEHSRPCRHSQATHDLGLVDQTPILVHCPNPVPIKWYQSPLIGPKRGGLPPPIQHPPSPSQPPPSPLSQFPPLSSLNSPPLRHHHYTNPLQMDLQLHYDQTSATFQELRETMEQMCSQNSTLRSELLNELLQPRIGSKRPVDPSCHLESSSLPQASIHPPVRFADLLVRQFGSDNRIDYQASLAKLQQMRGVTDYKSQFTKLSCRALGFSQEVLLACFVGGLEEEIRVDVRALRPRTLLEVYELDKIYEERHLGHCWKLMN</sequence>
<keyword evidence="3" id="KW-1185">Reference proteome</keyword>
<feature type="region of interest" description="Disordered" evidence="1">
    <location>
        <begin position="78"/>
        <end position="121"/>
    </location>
</feature>
<accession>A0AAW1YMX5</accession>
<evidence type="ECO:0000256" key="1">
    <source>
        <dbReference type="SAM" id="MobiDB-lite"/>
    </source>
</evidence>
<dbReference type="EMBL" id="JBEDUW010000001">
    <property type="protein sequence ID" value="KAK9950027.1"/>
    <property type="molecule type" value="Genomic_DNA"/>
</dbReference>
<feature type="compositionally biased region" description="Pro residues" evidence="1">
    <location>
        <begin position="84"/>
        <end position="101"/>
    </location>
</feature>
<dbReference type="Proteomes" id="UP001457282">
    <property type="component" value="Unassembled WGS sequence"/>
</dbReference>
<comment type="caution">
    <text evidence="2">The sequence shown here is derived from an EMBL/GenBank/DDBJ whole genome shotgun (WGS) entry which is preliminary data.</text>
</comment>
<organism evidence="2 3">
    <name type="scientific">Rubus argutus</name>
    <name type="common">Southern blackberry</name>
    <dbReference type="NCBI Taxonomy" id="59490"/>
    <lineage>
        <taxon>Eukaryota</taxon>
        <taxon>Viridiplantae</taxon>
        <taxon>Streptophyta</taxon>
        <taxon>Embryophyta</taxon>
        <taxon>Tracheophyta</taxon>
        <taxon>Spermatophyta</taxon>
        <taxon>Magnoliopsida</taxon>
        <taxon>eudicotyledons</taxon>
        <taxon>Gunneridae</taxon>
        <taxon>Pentapetalae</taxon>
        <taxon>rosids</taxon>
        <taxon>fabids</taxon>
        <taxon>Rosales</taxon>
        <taxon>Rosaceae</taxon>
        <taxon>Rosoideae</taxon>
        <taxon>Rosoideae incertae sedis</taxon>
        <taxon>Rubus</taxon>
    </lineage>
</organism>
<evidence type="ECO:0000313" key="3">
    <source>
        <dbReference type="Proteomes" id="UP001457282"/>
    </source>
</evidence>
<name>A0AAW1YMX5_RUBAR</name>